<dbReference type="InterPro" id="IPR009080">
    <property type="entry name" value="tRNAsynth_Ia_anticodon-bd"/>
</dbReference>
<comment type="similarity">
    <text evidence="2 11 12">Belongs to the class-I aminoacyl-tRNA synthetase family.</text>
</comment>
<dbReference type="Pfam" id="PF05746">
    <property type="entry name" value="DALR_1"/>
    <property type="match status" value="1"/>
</dbReference>
<evidence type="ECO:0000256" key="7">
    <source>
        <dbReference type="ARBA" id="ARBA00022840"/>
    </source>
</evidence>
<name>A0AAQ3L6C2_9BACT</name>
<evidence type="ECO:0000313" key="15">
    <source>
        <dbReference type="EMBL" id="WOO40115.1"/>
    </source>
</evidence>
<dbReference type="SUPFAM" id="SSF55190">
    <property type="entry name" value="Arginyl-tRNA synthetase (ArgRS), N-terminal 'additional' domain"/>
    <property type="match status" value="1"/>
</dbReference>
<evidence type="ECO:0000256" key="3">
    <source>
        <dbReference type="ARBA" id="ARBA00011245"/>
    </source>
</evidence>
<keyword evidence="7 11" id="KW-0067">ATP-binding</keyword>
<dbReference type="Gene3D" id="1.10.730.10">
    <property type="entry name" value="Isoleucyl-tRNA Synthetase, Domain 1"/>
    <property type="match status" value="1"/>
</dbReference>
<comment type="subunit">
    <text evidence="3 11">Monomer.</text>
</comment>
<dbReference type="SUPFAM" id="SSF52374">
    <property type="entry name" value="Nucleotidylyl transferase"/>
    <property type="match status" value="1"/>
</dbReference>
<dbReference type="InterPro" id="IPR035684">
    <property type="entry name" value="ArgRS_core"/>
</dbReference>
<dbReference type="GO" id="GO:0006420">
    <property type="term" value="P:arginyl-tRNA aminoacylation"/>
    <property type="evidence" value="ECO:0007669"/>
    <property type="project" value="UniProtKB-UniRule"/>
</dbReference>
<dbReference type="FunFam" id="1.10.730.10:FF:000006">
    <property type="entry name" value="Arginyl-tRNA synthetase 2, mitochondrial"/>
    <property type="match status" value="1"/>
</dbReference>
<evidence type="ECO:0000259" key="14">
    <source>
        <dbReference type="SMART" id="SM01016"/>
    </source>
</evidence>
<comment type="subcellular location">
    <subcellularLocation>
        <location evidence="1 11">Cytoplasm</location>
    </subcellularLocation>
</comment>
<protein>
    <recommendedName>
        <fullName evidence="11">Arginine--tRNA ligase</fullName>
        <ecNumber evidence="11">6.1.1.19</ecNumber>
    </recommendedName>
    <alternativeName>
        <fullName evidence="11">Arginyl-tRNA synthetase</fullName>
        <shortName evidence="11">ArgRS</shortName>
    </alternativeName>
</protein>
<proteinExistence type="inferred from homology"/>
<dbReference type="InterPro" id="IPR001278">
    <property type="entry name" value="Arg-tRNA-ligase"/>
</dbReference>
<dbReference type="SMART" id="SM01016">
    <property type="entry name" value="Arg_tRNA_synt_N"/>
    <property type="match status" value="1"/>
</dbReference>
<keyword evidence="9 11" id="KW-0030">Aminoacyl-tRNA synthetase</keyword>
<dbReference type="SMART" id="SM00836">
    <property type="entry name" value="DALR_1"/>
    <property type="match status" value="1"/>
</dbReference>
<evidence type="ECO:0000256" key="4">
    <source>
        <dbReference type="ARBA" id="ARBA00022490"/>
    </source>
</evidence>
<keyword evidence="6 11" id="KW-0547">Nucleotide-binding</keyword>
<dbReference type="EC" id="6.1.1.19" evidence="11"/>
<evidence type="ECO:0000256" key="9">
    <source>
        <dbReference type="ARBA" id="ARBA00023146"/>
    </source>
</evidence>
<dbReference type="Gene3D" id="3.30.1360.70">
    <property type="entry name" value="Arginyl tRNA synthetase N-terminal domain"/>
    <property type="match status" value="1"/>
</dbReference>
<dbReference type="PANTHER" id="PTHR11956:SF5">
    <property type="entry name" value="ARGININE--TRNA LIGASE, CYTOPLASMIC"/>
    <property type="match status" value="1"/>
</dbReference>
<accession>A0AAQ3L6C2</accession>
<dbReference type="GO" id="GO:0004814">
    <property type="term" value="F:arginine-tRNA ligase activity"/>
    <property type="evidence" value="ECO:0007669"/>
    <property type="project" value="UniProtKB-UniRule"/>
</dbReference>
<evidence type="ECO:0000256" key="1">
    <source>
        <dbReference type="ARBA" id="ARBA00004496"/>
    </source>
</evidence>
<keyword evidence="16" id="KW-1185">Reference proteome</keyword>
<dbReference type="GO" id="GO:0005524">
    <property type="term" value="F:ATP binding"/>
    <property type="evidence" value="ECO:0007669"/>
    <property type="project" value="UniProtKB-UniRule"/>
</dbReference>
<dbReference type="Gene3D" id="3.40.50.620">
    <property type="entry name" value="HUPs"/>
    <property type="match status" value="1"/>
</dbReference>
<dbReference type="FunFam" id="3.40.50.620:FF:000116">
    <property type="entry name" value="Arginine--tRNA ligase"/>
    <property type="match status" value="1"/>
</dbReference>
<comment type="catalytic activity">
    <reaction evidence="10 11">
        <text>tRNA(Arg) + L-arginine + ATP = L-arginyl-tRNA(Arg) + AMP + diphosphate</text>
        <dbReference type="Rhea" id="RHEA:20301"/>
        <dbReference type="Rhea" id="RHEA-COMP:9658"/>
        <dbReference type="Rhea" id="RHEA-COMP:9673"/>
        <dbReference type="ChEBI" id="CHEBI:30616"/>
        <dbReference type="ChEBI" id="CHEBI:32682"/>
        <dbReference type="ChEBI" id="CHEBI:33019"/>
        <dbReference type="ChEBI" id="CHEBI:78442"/>
        <dbReference type="ChEBI" id="CHEBI:78513"/>
        <dbReference type="ChEBI" id="CHEBI:456215"/>
        <dbReference type="EC" id="6.1.1.19"/>
    </reaction>
</comment>
<keyword evidence="5 11" id="KW-0436">Ligase</keyword>
<dbReference type="InterPro" id="IPR008909">
    <property type="entry name" value="DALR_anticod-bd"/>
</dbReference>
<dbReference type="GO" id="GO:0005737">
    <property type="term" value="C:cytoplasm"/>
    <property type="evidence" value="ECO:0007669"/>
    <property type="project" value="UniProtKB-SubCell"/>
</dbReference>
<dbReference type="PROSITE" id="PS00178">
    <property type="entry name" value="AA_TRNA_LIGASE_I"/>
    <property type="match status" value="1"/>
</dbReference>
<reference evidence="15 16" key="1">
    <citation type="submission" date="2023-10" db="EMBL/GenBank/DDBJ databases">
        <title>Rubellicoccus peritrichatus gen. nov., sp. nov., isolated from an algae of coral reef tank.</title>
        <authorList>
            <person name="Luo J."/>
        </authorList>
    </citation>
    <scope>NUCLEOTIDE SEQUENCE [LARGE SCALE GENOMIC DNA]</scope>
    <source>
        <strain evidence="15 16">CR14</strain>
    </source>
</reference>
<evidence type="ECO:0000256" key="11">
    <source>
        <dbReference type="HAMAP-Rule" id="MF_00123"/>
    </source>
</evidence>
<dbReference type="AlphaFoldDB" id="A0AAQ3L6C2"/>
<dbReference type="HAMAP" id="MF_00123">
    <property type="entry name" value="Arg_tRNA_synth"/>
    <property type="match status" value="1"/>
</dbReference>
<dbReference type="RefSeq" id="WP_317832228.1">
    <property type="nucleotide sequence ID" value="NZ_CP136920.1"/>
</dbReference>
<dbReference type="EMBL" id="CP136920">
    <property type="protein sequence ID" value="WOO40115.1"/>
    <property type="molecule type" value="Genomic_DNA"/>
</dbReference>
<dbReference type="Pfam" id="PF03485">
    <property type="entry name" value="Arg_tRNA_synt_N"/>
    <property type="match status" value="1"/>
</dbReference>
<dbReference type="InterPro" id="IPR014729">
    <property type="entry name" value="Rossmann-like_a/b/a_fold"/>
</dbReference>
<dbReference type="InterPro" id="IPR036695">
    <property type="entry name" value="Arg-tRNA-synth_N_sf"/>
</dbReference>
<sequence length="590" mass="65760">MTVPFDFSQLIDQSLRQAASQTEGFDDTFDPGIRPAEPRFGDFQANGVLPFAKQKKTNPRQLATALVESLASVESFPSDAISVEIAGPGFLNFRLSPALLLEWLKHFSTESDLQAGAGDLLKGKNAIVDYPSPNTAKQMHIGHLRPMVIGEAIKRMLKFAGANVIQDDHLGDWGTNFGTLIMAIKREGYDLDATADNALAEIERLYKSGTALEKEAPSIRDQSRAELVKLQQGDAENTEIWNKIVAISNNEFSRIYKILDVKPDITLGESFYRDKVDRIYAELQECELAEESDGALVVFHPDHPRFAKQPFIIRKSDGASNYASTDLATMIHRVEENTADMIAYFTDGRQQDHFQQLFLTAEKWFSRKGYPLPKLEHVWWGTILGEDGKAIKTKSGAPIYLRALLDEAQERAYAIVNEKNPELAEDEKRSIASAVGIGAVRYADLSQNRTQDYTFSWDKLLAFEGNSAPYLLYAAARIYSILAKGGVSKTDLTEVTKLASSLETDAELGLARKLALFPMALEQALADLRPHFICTYLYELTGTYSTFNNADKVLVDDPEVKARRLLLCARTLLVLETGLHMLGLETVERM</sequence>
<organism evidence="15 16">
    <name type="scientific">Rubellicoccus peritrichatus</name>
    <dbReference type="NCBI Taxonomy" id="3080537"/>
    <lineage>
        <taxon>Bacteria</taxon>
        <taxon>Pseudomonadati</taxon>
        <taxon>Verrucomicrobiota</taxon>
        <taxon>Opitutia</taxon>
        <taxon>Puniceicoccales</taxon>
        <taxon>Cerasicoccaceae</taxon>
        <taxon>Rubellicoccus</taxon>
    </lineage>
</organism>
<dbReference type="InterPro" id="IPR005148">
    <property type="entry name" value="Arg-tRNA-synth_N"/>
</dbReference>
<keyword evidence="8 11" id="KW-0648">Protein biosynthesis</keyword>
<dbReference type="PANTHER" id="PTHR11956">
    <property type="entry name" value="ARGINYL-TRNA SYNTHETASE"/>
    <property type="match status" value="1"/>
</dbReference>
<dbReference type="Pfam" id="PF00750">
    <property type="entry name" value="tRNA-synt_1d"/>
    <property type="match status" value="1"/>
</dbReference>
<feature type="domain" description="DALR anticodon binding" evidence="13">
    <location>
        <begin position="471"/>
        <end position="590"/>
    </location>
</feature>
<evidence type="ECO:0000256" key="8">
    <source>
        <dbReference type="ARBA" id="ARBA00022917"/>
    </source>
</evidence>
<gene>
    <name evidence="11 15" type="primary">argS</name>
    <name evidence="15" type="ORF">RZN69_15955</name>
</gene>
<evidence type="ECO:0000313" key="16">
    <source>
        <dbReference type="Proteomes" id="UP001304300"/>
    </source>
</evidence>
<feature type="short sequence motif" description="'HIGH' region" evidence="11">
    <location>
        <begin position="133"/>
        <end position="143"/>
    </location>
</feature>
<dbReference type="SUPFAM" id="SSF47323">
    <property type="entry name" value="Anticodon-binding domain of a subclass of class I aminoacyl-tRNA synthetases"/>
    <property type="match status" value="1"/>
</dbReference>
<evidence type="ECO:0000259" key="13">
    <source>
        <dbReference type="SMART" id="SM00836"/>
    </source>
</evidence>
<keyword evidence="4 11" id="KW-0963">Cytoplasm</keyword>
<dbReference type="CDD" id="cd07956">
    <property type="entry name" value="Anticodon_Ia_Arg"/>
    <property type="match status" value="1"/>
</dbReference>
<dbReference type="InterPro" id="IPR001412">
    <property type="entry name" value="aa-tRNA-synth_I_CS"/>
</dbReference>
<dbReference type="NCBIfam" id="TIGR00456">
    <property type="entry name" value="argS"/>
    <property type="match status" value="1"/>
</dbReference>
<evidence type="ECO:0000256" key="10">
    <source>
        <dbReference type="ARBA" id="ARBA00049339"/>
    </source>
</evidence>
<evidence type="ECO:0000256" key="12">
    <source>
        <dbReference type="RuleBase" id="RU363038"/>
    </source>
</evidence>
<evidence type="ECO:0000256" key="6">
    <source>
        <dbReference type="ARBA" id="ARBA00022741"/>
    </source>
</evidence>
<evidence type="ECO:0000256" key="2">
    <source>
        <dbReference type="ARBA" id="ARBA00005594"/>
    </source>
</evidence>
<feature type="domain" description="Arginyl tRNA synthetase N-terminal" evidence="14">
    <location>
        <begin position="5"/>
        <end position="95"/>
    </location>
</feature>
<dbReference type="KEGG" id="puo:RZN69_15955"/>
<evidence type="ECO:0000256" key="5">
    <source>
        <dbReference type="ARBA" id="ARBA00022598"/>
    </source>
</evidence>
<dbReference type="Proteomes" id="UP001304300">
    <property type="component" value="Chromosome"/>
</dbReference>
<dbReference type="PRINTS" id="PR01038">
    <property type="entry name" value="TRNASYNTHARG"/>
</dbReference>